<feature type="region of interest" description="Disordered" evidence="6">
    <location>
        <begin position="1"/>
        <end position="41"/>
    </location>
</feature>
<dbReference type="Pfam" id="PF04082">
    <property type="entry name" value="Fungal_trans"/>
    <property type="match status" value="1"/>
</dbReference>
<keyword evidence="9" id="KW-1185">Reference proteome</keyword>
<dbReference type="Proteomes" id="UP000006564">
    <property type="component" value="Chromosome 7"/>
</dbReference>
<evidence type="ECO:0000256" key="3">
    <source>
        <dbReference type="ARBA" id="ARBA00023125"/>
    </source>
</evidence>
<feature type="region of interest" description="Disordered" evidence="6">
    <location>
        <begin position="145"/>
        <end position="182"/>
    </location>
</feature>
<feature type="compositionally biased region" description="Low complexity" evidence="6">
    <location>
        <begin position="10"/>
        <end position="31"/>
    </location>
</feature>
<sequence length="564" mass="62924">MSTTGENHTDSTSRPSPAPSATGSTGTSGITVRAGSNGQMGFRRQRASRACEVCLFVLMRSTRPVKASAPRHIAALLDGPYHTIYPSGNPGGDGSITQPRSWFYLNILLANIFYFLSCEDMPCSKSVPCTNCVAFSIECKIPTPKRKKNQTKAKESSGEENPQKETPKDDQSTTDGKDAFGYSSNRMAVDGMPVTSLTESQAAQQATQNGAYAQFMKPKFARAPIKEAGRVAYLGESSNLSLLVQDRHGTTDVVHYPLPPNIRGSRARLADLDNLELDILHQRGAFLLPPKPLCDELVDAYFKWVAPVVPIVNRSRFMRHYRDPKNPPSLLLLQVILLAGSRVCTNPQLMDANGSTTPAAMTFYKRAKALYDANYEDDRVTIVQALVLLGWYWEGPEDVTKNVFYWTRVAMVVAQGSGMHRSVESSQLSKPDKRLWKRIWWTLFTRDRSVAVALGRPIGINTDDSDVGMLTEDDFIEDEIDIAAEYPPDPVHVQFFLQYVKLCEIMGLVLAQQYSVASKSRRMNAMDLTHSDMALADWLQNCPKEVCWQRQNHHFWAALLHANY</sequence>
<dbReference type="OMA" id="SACKRCK"/>
<keyword evidence="2" id="KW-0805">Transcription regulation</keyword>
<dbReference type="KEGG" id="aor:AO090011000321"/>
<keyword evidence="3" id="KW-0238">DNA-binding</keyword>
<evidence type="ECO:0000256" key="4">
    <source>
        <dbReference type="ARBA" id="ARBA00023163"/>
    </source>
</evidence>
<accession>Q2U0S8</accession>
<feature type="compositionally biased region" description="Basic and acidic residues" evidence="6">
    <location>
        <begin position="152"/>
        <end position="178"/>
    </location>
</feature>
<evidence type="ECO:0000256" key="6">
    <source>
        <dbReference type="SAM" id="MobiDB-lite"/>
    </source>
</evidence>
<evidence type="ECO:0000313" key="9">
    <source>
        <dbReference type="Proteomes" id="UP000006564"/>
    </source>
</evidence>
<dbReference type="AlphaFoldDB" id="Q2U0S8"/>
<evidence type="ECO:0000313" key="8">
    <source>
        <dbReference type="EMBL" id="BAE64837.1"/>
    </source>
</evidence>
<dbReference type="InterPro" id="IPR052073">
    <property type="entry name" value="Amide_Lactam_Regulators"/>
</dbReference>
<dbReference type="PANTHER" id="PTHR47171">
    <property type="entry name" value="FARA-RELATED"/>
    <property type="match status" value="1"/>
</dbReference>
<dbReference type="GO" id="GO:0006351">
    <property type="term" value="P:DNA-templated transcription"/>
    <property type="evidence" value="ECO:0007669"/>
    <property type="project" value="InterPro"/>
</dbReference>
<evidence type="ECO:0000256" key="1">
    <source>
        <dbReference type="ARBA" id="ARBA00022833"/>
    </source>
</evidence>
<dbReference type="RefSeq" id="XP_023093455.1">
    <property type="nucleotide sequence ID" value="XM_023232893.1"/>
</dbReference>
<evidence type="ECO:0000256" key="5">
    <source>
        <dbReference type="ARBA" id="ARBA00023242"/>
    </source>
</evidence>
<dbReference type="SMART" id="SM00906">
    <property type="entry name" value="Fungal_trans"/>
    <property type="match status" value="1"/>
</dbReference>
<organism evidence="8 9">
    <name type="scientific">Aspergillus oryzae (strain ATCC 42149 / RIB 40)</name>
    <name type="common">Yellow koji mold</name>
    <dbReference type="NCBI Taxonomy" id="510516"/>
    <lineage>
        <taxon>Eukaryota</taxon>
        <taxon>Fungi</taxon>
        <taxon>Dikarya</taxon>
        <taxon>Ascomycota</taxon>
        <taxon>Pezizomycotina</taxon>
        <taxon>Eurotiomycetes</taxon>
        <taxon>Eurotiomycetidae</taxon>
        <taxon>Eurotiales</taxon>
        <taxon>Aspergillaceae</taxon>
        <taxon>Aspergillus</taxon>
        <taxon>Aspergillus subgen. Circumdati</taxon>
    </lineage>
</organism>
<dbReference type="GeneID" id="5998073"/>
<dbReference type="GO" id="GO:0008270">
    <property type="term" value="F:zinc ion binding"/>
    <property type="evidence" value="ECO:0007669"/>
    <property type="project" value="InterPro"/>
</dbReference>
<dbReference type="EMBL" id="AP007171">
    <property type="protein sequence ID" value="BAE64837.1"/>
    <property type="molecule type" value="Genomic_DNA"/>
</dbReference>
<feature type="domain" description="Xylanolytic transcriptional activator regulatory" evidence="7">
    <location>
        <begin position="403"/>
        <end position="475"/>
    </location>
</feature>
<keyword evidence="5" id="KW-0539">Nucleus</keyword>
<dbReference type="GO" id="GO:0003677">
    <property type="term" value="F:DNA binding"/>
    <property type="evidence" value="ECO:0007669"/>
    <property type="project" value="UniProtKB-KW"/>
</dbReference>
<evidence type="ECO:0000256" key="2">
    <source>
        <dbReference type="ARBA" id="ARBA00023015"/>
    </source>
</evidence>
<dbReference type="CDD" id="cd12148">
    <property type="entry name" value="fungal_TF_MHR"/>
    <property type="match status" value="1"/>
</dbReference>
<reference evidence="8 9" key="1">
    <citation type="journal article" date="2005" name="Nature">
        <title>Genome sequencing and analysis of Aspergillus oryzae.</title>
        <authorList>
            <person name="Machida M."/>
            <person name="Asai K."/>
            <person name="Sano M."/>
            <person name="Tanaka T."/>
            <person name="Kumagai T."/>
            <person name="Terai G."/>
            <person name="Kusumoto K."/>
            <person name="Arima T."/>
            <person name="Akita O."/>
            <person name="Kashiwagi Y."/>
            <person name="Abe K."/>
            <person name="Gomi K."/>
            <person name="Horiuchi H."/>
            <person name="Kitamoto K."/>
            <person name="Kobayashi T."/>
            <person name="Takeuchi M."/>
            <person name="Denning D.W."/>
            <person name="Galagan J.E."/>
            <person name="Nierman W.C."/>
            <person name="Yu J."/>
            <person name="Archer D.B."/>
            <person name="Bennett J.W."/>
            <person name="Bhatnagar D."/>
            <person name="Cleveland T.E."/>
            <person name="Fedorova N.D."/>
            <person name="Gotoh O."/>
            <person name="Horikawa H."/>
            <person name="Hosoyama A."/>
            <person name="Ichinomiya M."/>
            <person name="Igarashi R."/>
            <person name="Iwashita K."/>
            <person name="Juvvadi P.R."/>
            <person name="Kato M."/>
            <person name="Kato Y."/>
            <person name="Kin T."/>
            <person name="Kokubun A."/>
            <person name="Maeda H."/>
            <person name="Maeyama N."/>
            <person name="Maruyama J."/>
            <person name="Nagasaki H."/>
            <person name="Nakajima T."/>
            <person name="Oda K."/>
            <person name="Okada K."/>
            <person name="Paulsen I."/>
            <person name="Sakamoto K."/>
            <person name="Sawano T."/>
            <person name="Takahashi M."/>
            <person name="Takase K."/>
            <person name="Terabayashi Y."/>
            <person name="Wortman J."/>
            <person name="Yamada O."/>
            <person name="Yamagata Y."/>
            <person name="Anazawa H."/>
            <person name="Hata Y."/>
            <person name="Koide Y."/>
            <person name="Komori T."/>
            <person name="Koyama Y."/>
            <person name="Minetoki T."/>
            <person name="Suharnan S."/>
            <person name="Tanaka A."/>
            <person name="Isono K."/>
            <person name="Kuhara S."/>
            <person name="Ogasawara N."/>
            <person name="Kikuchi H."/>
        </authorList>
    </citation>
    <scope>NUCLEOTIDE SEQUENCE [LARGE SCALE GENOMIC DNA]</scope>
    <source>
        <strain evidence="9">ATCC 42149 / RIB 40</strain>
    </source>
</reference>
<dbReference type="InterPro" id="IPR007219">
    <property type="entry name" value="XnlR_reg_dom"/>
</dbReference>
<dbReference type="HOGENOM" id="CLU_035246_0_0_1"/>
<proteinExistence type="predicted"/>
<name>Q2U0S8_ASPOR</name>
<protein>
    <submittedName>
        <fullName evidence="8">DNA, SC011</fullName>
    </submittedName>
</protein>
<keyword evidence="4" id="KW-0804">Transcription</keyword>
<evidence type="ECO:0000259" key="7">
    <source>
        <dbReference type="SMART" id="SM00906"/>
    </source>
</evidence>
<gene>
    <name evidence="8" type="ORF">AO090011000321</name>
</gene>
<dbReference type="PANTHER" id="PTHR47171:SF3">
    <property type="entry name" value="FARA-RELATED"/>
    <property type="match status" value="1"/>
</dbReference>
<keyword evidence="1" id="KW-0862">Zinc</keyword>
<dbReference type="STRING" id="510516.Q2U0S8"/>